<feature type="non-terminal residue" evidence="1">
    <location>
        <position position="72"/>
    </location>
</feature>
<comment type="caution">
    <text evidence="1">The sequence shown here is derived from an EMBL/GenBank/DDBJ whole genome shotgun (WGS) entry which is preliminary data.</text>
</comment>
<accession>A0A227JDB5</accession>
<evidence type="ECO:0000313" key="1">
    <source>
        <dbReference type="EMBL" id="OXE32324.1"/>
    </source>
</evidence>
<protein>
    <submittedName>
        <fullName evidence="1">Uncharacterized protein</fullName>
    </submittedName>
</protein>
<dbReference type="AlphaFoldDB" id="A0A227JDB5"/>
<organism evidence="1 2">
    <name type="scientific">Vibrio parahaemolyticus</name>
    <dbReference type="NCBI Taxonomy" id="670"/>
    <lineage>
        <taxon>Bacteria</taxon>
        <taxon>Pseudomonadati</taxon>
        <taxon>Pseudomonadota</taxon>
        <taxon>Gammaproteobacteria</taxon>
        <taxon>Vibrionales</taxon>
        <taxon>Vibrionaceae</taxon>
        <taxon>Vibrio</taxon>
    </lineage>
</organism>
<gene>
    <name evidence="1" type="ORF">CA163_13275</name>
</gene>
<name>A0A227JDB5_VIBPH</name>
<dbReference type="Proteomes" id="UP000214596">
    <property type="component" value="Unassembled WGS sequence"/>
</dbReference>
<proteinExistence type="predicted"/>
<evidence type="ECO:0000313" key="2">
    <source>
        <dbReference type="Proteomes" id="UP000214596"/>
    </source>
</evidence>
<reference evidence="1 2" key="1">
    <citation type="journal article" date="2017" name="Appl. Environ. Microbiol.">
        <title>Parallel evolution of two clades of a major Atlantic endemic Vibrio parahaemolyticus pathogen lineage by independent acquisition of related pathogenicity islands.</title>
        <authorList>
            <person name="Xu F."/>
            <person name="Gonzalez-Escalona N."/>
            <person name="Drees K.P."/>
            <person name="Sebra R.P."/>
            <person name="Cooper V.S."/>
            <person name="Jones S.H."/>
            <person name="Whistler C.A."/>
        </authorList>
    </citation>
    <scope>NUCLEOTIDE SEQUENCE [LARGE SCALE GENOMIC DNA]</scope>
    <source>
        <strain evidence="1 2">MAVP-3</strain>
    </source>
</reference>
<dbReference type="EMBL" id="NIXT01000719">
    <property type="protein sequence ID" value="OXE32324.1"/>
    <property type="molecule type" value="Genomic_DNA"/>
</dbReference>
<sequence>MTNNSIPTTYIPLEKFHIVPLTGLSPAELKISAKRTSRDREKITHTTKLNAIAKRLGITGGFAAYEKEYNGS</sequence>